<evidence type="ECO:0000256" key="1">
    <source>
        <dbReference type="SAM" id="MobiDB-lite"/>
    </source>
</evidence>
<dbReference type="SUPFAM" id="SSF51905">
    <property type="entry name" value="FAD/NAD(P)-binding domain"/>
    <property type="match status" value="1"/>
</dbReference>
<dbReference type="Gene3D" id="3.30.9.10">
    <property type="entry name" value="D-Amino Acid Oxidase, subunit A, domain 2"/>
    <property type="match status" value="1"/>
</dbReference>
<dbReference type="PANTHER" id="PTHR13847">
    <property type="entry name" value="SARCOSINE DEHYDROGENASE-RELATED"/>
    <property type="match status" value="1"/>
</dbReference>
<protein>
    <recommendedName>
        <fullName evidence="2">FAD dependent oxidoreductase domain-containing protein</fullName>
    </recommendedName>
</protein>
<dbReference type="Pfam" id="PF01266">
    <property type="entry name" value="DAO"/>
    <property type="match status" value="1"/>
</dbReference>
<name>A0A423VZM3_9PEZI</name>
<feature type="compositionally biased region" description="Polar residues" evidence="1">
    <location>
        <begin position="10"/>
        <end position="22"/>
    </location>
</feature>
<gene>
    <name evidence="3" type="ORF">VMCG_07832</name>
</gene>
<dbReference type="InterPro" id="IPR036188">
    <property type="entry name" value="FAD/NAD-bd_sf"/>
</dbReference>
<evidence type="ECO:0000313" key="4">
    <source>
        <dbReference type="Proteomes" id="UP000283895"/>
    </source>
</evidence>
<feature type="domain" description="FAD dependent oxidoreductase" evidence="2">
    <location>
        <begin position="60"/>
        <end position="432"/>
    </location>
</feature>
<dbReference type="Proteomes" id="UP000283895">
    <property type="component" value="Unassembled WGS sequence"/>
</dbReference>
<dbReference type="PANTHER" id="PTHR13847:SF260">
    <property type="entry name" value="FAD DEPENDENT OXIDOREDUCTASE DOMAIN-CONTAINING PROTEIN"/>
    <property type="match status" value="1"/>
</dbReference>
<keyword evidence="4" id="KW-1185">Reference proteome</keyword>
<evidence type="ECO:0000259" key="2">
    <source>
        <dbReference type="Pfam" id="PF01266"/>
    </source>
</evidence>
<comment type="caution">
    <text evidence="3">The sequence shown here is derived from an EMBL/GenBank/DDBJ whole genome shotgun (WGS) entry which is preliminary data.</text>
</comment>
<dbReference type="EMBL" id="LKEA01000032">
    <property type="protein sequence ID" value="ROV96510.1"/>
    <property type="molecule type" value="Genomic_DNA"/>
</dbReference>
<sequence length="478" mass="51861">MTAQEIPAEPTSSAAQTITTNPGHGLPVADPCLSFWQQNTRSFPHLNANAETPLPPSVKYLIIGSGISGALTAFELIHSAGIPATDVLILEAREAASGASSRNAGHVRPDAFRGFQVYRRVHGTEQALKIIANERDVFHRIDDFVKKHNVACDFNPATTFDVCLTPEFAEFNARSFREYEEAGGDVSHVSFYEGEEAQRRTGIKEAVSAYEWPAGSSHPAKLAQFLLGESISKGAKLFTHCPALKVTKSSTADKHWDVETPRGTITAETVVHCTNAFVGHLLPQLAPYVTPNRAQAHLFVPPSGLSGDKMLASTMSLRHSLHHFYSVMQRKADGLFVLGAPRKSPNLSKEAYQSVFTTNDTKFNDEVVADAVGNFEKCFPVCAKDKLKHGEGLQHSWTGIIGMTTDSVPFVGKLEALPGQYVCAGFNGHGMARIFNCAPGVVKIIQGAGWQETGLPECFDVSEERLHKLANGSVESVF</sequence>
<dbReference type="AlphaFoldDB" id="A0A423VZM3"/>
<evidence type="ECO:0000313" key="3">
    <source>
        <dbReference type="EMBL" id="ROV96510.1"/>
    </source>
</evidence>
<accession>A0A423VZM3</accession>
<dbReference type="Gene3D" id="3.50.50.60">
    <property type="entry name" value="FAD/NAD(P)-binding domain"/>
    <property type="match status" value="1"/>
</dbReference>
<dbReference type="GO" id="GO:0005737">
    <property type="term" value="C:cytoplasm"/>
    <property type="evidence" value="ECO:0007669"/>
    <property type="project" value="TreeGrafter"/>
</dbReference>
<proteinExistence type="predicted"/>
<feature type="region of interest" description="Disordered" evidence="1">
    <location>
        <begin position="1"/>
        <end position="23"/>
    </location>
</feature>
<dbReference type="STRING" id="356882.A0A423VZM3"/>
<reference evidence="3 4" key="1">
    <citation type="submission" date="2015-09" db="EMBL/GenBank/DDBJ databases">
        <title>Host preference determinants of Valsa canker pathogens revealed by comparative genomics.</title>
        <authorList>
            <person name="Yin Z."/>
            <person name="Huang L."/>
        </authorList>
    </citation>
    <scope>NUCLEOTIDE SEQUENCE [LARGE SCALE GENOMIC DNA]</scope>
    <source>
        <strain evidence="3 4">03-1</strain>
    </source>
</reference>
<organism evidence="3 4">
    <name type="scientific">Cytospora schulzeri</name>
    <dbReference type="NCBI Taxonomy" id="448051"/>
    <lineage>
        <taxon>Eukaryota</taxon>
        <taxon>Fungi</taxon>
        <taxon>Dikarya</taxon>
        <taxon>Ascomycota</taxon>
        <taxon>Pezizomycotina</taxon>
        <taxon>Sordariomycetes</taxon>
        <taxon>Sordariomycetidae</taxon>
        <taxon>Diaporthales</taxon>
        <taxon>Cytosporaceae</taxon>
        <taxon>Cytospora</taxon>
    </lineage>
</organism>
<dbReference type="InterPro" id="IPR006076">
    <property type="entry name" value="FAD-dep_OxRdtase"/>
</dbReference>
<dbReference type="OrthoDB" id="429143at2759"/>